<dbReference type="OrthoDB" id="6752799at2759"/>
<comment type="cofactor">
    <cofactor evidence="1">
        <name>pyridoxal 5'-phosphate</name>
        <dbReference type="ChEBI" id="CHEBI:597326"/>
    </cofactor>
</comment>
<evidence type="ECO:0000256" key="5">
    <source>
        <dbReference type="ARBA" id="ARBA00022679"/>
    </source>
</evidence>
<organism evidence="11 12">
    <name type="scientific">Diacronema lutheri</name>
    <name type="common">Unicellular marine alga</name>
    <name type="synonym">Monochrysis lutheri</name>
    <dbReference type="NCBI Taxonomy" id="2081491"/>
    <lineage>
        <taxon>Eukaryota</taxon>
        <taxon>Haptista</taxon>
        <taxon>Haptophyta</taxon>
        <taxon>Pavlovophyceae</taxon>
        <taxon>Pavlovales</taxon>
        <taxon>Pavlovaceae</taxon>
        <taxon>Diacronema</taxon>
    </lineage>
</organism>
<protein>
    <recommendedName>
        <fullName evidence="8">Aspartate aminotransferase</fullName>
        <ecNumber evidence="8">2.6.1.1</ecNumber>
    </recommendedName>
</protein>
<evidence type="ECO:0000259" key="10">
    <source>
        <dbReference type="Pfam" id="PF00155"/>
    </source>
</evidence>
<dbReference type="Pfam" id="PF00155">
    <property type="entry name" value="Aminotran_1_2"/>
    <property type="match status" value="1"/>
</dbReference>
<evidence type="ECO:0000313" key="11">
    <source>
        <dbReference type="EMBL" id="KAG8464704.1"/>
    </source>
</evidence>
<comment type="similarity">
    <text evidence="2">Belongs to the class-I pyridoxal-phosphate-dependent aminotransferase family.</text>
</comment>
<dbReference type="InterPro" id="IPR004838">
    <property type="entry name" value="NHTrfase_class1_PyrdxlP-BS"/>
</dbReference>
<proteinExistence type="inferred from homology"/>
<sequence>MWRVLALAALAVGCSSTALSPAGVGGARACVTRPLWRDVPQGADDPILGLNQAFVADASPDKVSLVVGAYRDAHGKPVVLRAVRAAEERIVAAALPKEYTPIAGMAEFVRAAIALMLGDNSSALTEGRIAAVQTLSGTGACRVAADLLARFPSPDAEPAAAKLIYVPEPTWSNHWAIFHDAGLTVRGYRYWDGDSLGLDEDGLLEDLRAAPRGATLLLHACAHNPTGVDPTSAQWARIADVVEERALRVLFDSAYQGFASGDPERDAAAVRLFVERGHPIMLAQSFAKNFGLYGERVGALSVVTASVAEASTVLSQLKLVIRPMYSSPPLHGARIVAQVLGDPALKQLWLEDCAGMAARIAQMRSALRTELESLQPGRSWAHMSSQIGMFCFSGLRPEEVDALREQYHLYLTRDGRISMASVNPGNVRHVAQAITEVMATRADEGV</sequence>
<evidence type="ECO:0000256" key="7">
    <source>
        <dbReference type="ARBA" id="ARBA00049185"/>
    </source>
</evidence>
<dbReference type="InterPro" id="IPR004839">
    <property type="entry name" value="Aminotransferase_I/II_large"/>
</dbReference>
<evidence type="ECO:0000256" key="9">
    <source>
        <dbReference type="SAM" id="SignalP"/>
    </source>
</evidence>
<dbReference type="NCBIfam" id="NF006719">
    <property type="entry name" value="PRK09257.1"/>
    <property type="match status" value="1"/>
</dbReference>
<comment type="subunit">
    <text evidence="3 8">Homodimer.</text>
</comment>
<keyword evidence="6" id="KW-0663">Pyridoxal phosphate</keyword>
<evidence type="ECO:0000256" key="8">
    <source>
        <dbReference type="RuleBase" id="RU000480"/>
    </source>
</evidence>
<dbReference type="GO" id="GO:0005739">
    <property type="term" value="C:mitochondrion"/>
    <property type="evidence" value="ECO:0007669"/>
    <property type="project" value="TreeGrafter"/>
</dbReference>
<dbReference type="EC" id="2.6.1.1" evidence="8"/>
<dbReference type="Gene3D" id="3.40.640.10">
    <property type="entry name" value="Type I PLP-dependent aspartate aminotransferase-like (Major domain)"/>
    <property type="match status" value="1"/>
</dbReference>
<dbReference type="InterPro" id="IPR000796">
    <property type="entry name" value="Asp_trans"/>
</dbReference>
<dbReference type="InterPro" id="IPR015421">
    <property type="entry name" value="PyrdxlP-dep_Trfase_major"/>
</dbReference>
<comment type="miscellaneous">
    <text evidence="8">In eukaryotes there are cytoplasmic, mitochondrial and chloroplastic isozymes.</text>
</comment>
<dbReference type="PANTHER" id="PTHR11879">
    <property type="entry name" value="ASPARTATE AMINOTRANSFERASE"/>
    <property type="match status" value="1"/>
</dbReference>
<dbReference type="PANTHER" id="PTHR11879:SF22">
    <property type="entry name" value="ASPARTATE AMINOTRANSFERASE, MITOCHONDRIAL"/>
    <property type="match status" value="1"/>
</dbReference>
<dbReference type="FunFam" id="3.40.640.10:FF:000066">
    <property type="entry name" value="Aspartate aminotransferase"/>
    <property type="match status" value="1"/>
</dbReference>
<dbReference type="GO" id="GO:0004069">
    <property type="term" value="F:L-aspartate:2-oxoglutarate aminotransferase activity"/>
    <property type="evidence" value="ECO:0007669"/>
    <property type="project" value="UniProtKB-EC"/>
</dbReference>
<keyword evidence="9" id="KW-0732">Signal</keyword>
<evidence type="ECO:0000256" key="2">
    <source>
        <dbReference type="ARBA" id="ARBA00007441"/>
    </source>
</evidence>
<dbReference type="AlphaFoldDB" id="A0A8J5XQ69"/>
<feature type="signal peptide" evidence="9">
    <location>
        <begin position="1"/>
        <end position="16"/>
    </location>
</feature>
<evidence type="ECO:0000256" key="3">
    <source>
        <dbReference type="ARBA" id="ARBA00011738"/>
    </source>
</evidence>
<accession>A0A8J5XQ69</accession>
<evidence type="ECO:0000256" key="4">
    <source>
        <dbReference type="ARBA" id="ARBA00022576"/>
    </source>
</evidence>
<keyword evidence="12" id="KW-1185">Reference proteome</keyword>
<gene>
    <name evidence="11" type="ORF">KFE25_010072</name>
</gene>
<keyword evidence="5 8" id="KW-0808">Transferase</keyword>
<feature type="domain" description="Aminotransferase class I/classII large" evidence="10">
    <location>
        <begin position="61"/>
        <end position="434"/>
    </location>
</feature>
<name>A0A8J5XQ69_DIALT</name>
<dbReference type="GO" id="GO:0006520">
    <property type="term" value="P:amino acid metabolic process"/>
    <property type="evidence" value="ECO:0007669"/>
    <property type="project" value="InterPro"/>
</dbReference>
<keyword evidence="4 8" id="KW-0032">Aminotransferase</keyword>
<dbReference type="PRINTS" id="PR00799">
    <property type="entry name" value="TRANSAMINASE"/>
</dbReference>
<evidence type="ECO:0000256" key="1">
    <source>
        <dbReference type="ARBA" id="ARBA00001933"/>
    </source>
</evidence>
<dbReference type="Gene3D" id="3.90.1150.10">
    <property type="entry name" value="Aspartate Aminotransferase, domain 1"/>
    <property type="match status" value="1"/>
</dbReference>
<dbReference type="GO" id="GO:0030170">
    <property type="term" value="F:pyridoxal phosphate binding"/>
    <property type="evidence" value="ECO:0007669"/>
    <property type="project" value="InterPro"/>
</dbReference>
<dbReference type="InterPro" id="IPR015422">
    <property type="entry name" value="PyrdxlP-dep_Trfase_small"/>
</dbReference>
<evidence type="ECO:0000313" key="12">
    <source>
        <dbReference type="Proteomes" id="UP000751190"/>
    </source>
</evidence>
<dbReference type="CDD" id="cd00609">
    <property type="entry name" value="AAT_like"/>
    <property type="match status" value="1"/>
</dbReference>
<dbReference type="SUPFAM" id="SSF53383">
    <property type="entry name" value="PLP-dependent transferases"/>
    <property type="match status" value="1"/>
</dbReference>
<comment type="catalytic activity">
    <reaction evidence="7 8">
        <text>L-aspartate + 2-oxoglutarate = oxaloacetate + L-glutamate</text>
        <dbReference type="Rhea" id="RHEA:21824"/>
        <dbReference type="ChEBI" id="CHEBI:16452"/>
        <dbReference type="ChEBI" id="CHEBI:16810"/>
        <dbReference type="ChEBI" id="CHEBI:29985"/>
        <dbReference type="ChEBI" id="CHEBI:29991"/>
        <dbReference type="EC" id="2.6.1.1"/>
    </reaction>
</comment>
<dbReference type="Proteomes" id="UP000751190">
    <property type="component" value="Unassembled WGS sequence"/>
</dbReference>
<dbReference type="OMA" id="PTWPIHE"/>
<evidence type="ECO:0000256" key="6">
    <source>
        <dbReference type="ARBA" id="ARBA00022898"/>
    </source>
</evidence>
<dbReference type="EMBL" id="JAGTXO010000012">
    <property type="protein sequence ID" value="KAG8464704.1"/>
    <property type="molecule type" value="Genomic_DNA"/>
</dbReference>
<dbReference type="InterPro" id="IPR015424">
    <property type="entry name" value="PyrdxlP-dep_Trfase"/>
</dbReference>
<feature type="chain" id="PRO_5035165738" description="Aspartate aminotransferase" evidence="9">
    <location>
        <begin position="17"/>
        <end position="446"/>
    </location>
</feature>
<comment type="caution">
    <text evidence="11">The sequence shown here is derived from an EMBL/GenBank/DDBJ whole genome shotgun (WGS) entry which is preliminary data.</text>
</comment>
<reference evidence="11" key="1">
    <citation type="submission" date="2021-05" db="EMBL/GenBank/DDBJ databases">
        <title>The genome of the haptophyte Pavlova lutheri (Diacronema luteri, Pavlovales) - a model for lipid biosynthesis in eukaryotic algae.</title>
        <authorList>
            <person name="Hulatt C.J."/>
            <person name="Posewitz M.C."/>
        </authorList>
    </citation>
    <scope>NUCLEOTIDE SEQUENCE</scope>
    <source>
        <strain evidence="11">NIVA-4/92</strain>
    </source>
</reference>
<dbReference type="FunFam" id="3.90.1150.10:FF:000001">
    <property type="entry name" value="Aspartate aminotransferase"/>
    <property type="match status" value="1"/>
</dbReference>
<dbReference type="PROSITE" id="PS00105">
    <property type="entry name" value="AA_TRANSFER_CLASS_1"/>
    <property type="match status" value="1"/>
</dbReference>